<evidence type="ECO:0000313" key="5">
    <source>
        <dbReference type="EMBL" id="TCC44709.1"/>
    </source>
</evidence>
<keyword evidence="6" id="KW-1185">Reference proteome</keyword>
<dbReference type="FunFam" id="3.40.50.300:FF:000032">
    <property type="entry name" value="Export ABC transporter ATP-binding protein"/>
    <property type="match status" value="1"/>
</dbReference>
<dbReference type="Gene3D" id="3.40.50.300">
    <property type="entry name" value="P-loop containing nucleotide triphosphate hydrolases"/>
    <property type="match status" value="1"/>
</dbReference>
<dbReference type="InterPro" id="IPR027417">
    <property type="entry name" value="P-loop_NTPase"/>
</dbReference>
<dbReference type="OrthoDB" id="3176024at2"/>
<evidence type="ECO:0000256" key="1">
    <source>
        <dbReference type="ARBA" id="ARBA00022448"/>
    </source>
</evidence>
<dbReference type="Pfam" id="PF00005">
    <property type="entry name" value="ABC_tran"/>
    <property type="match status" value="1"/>
</dbReference>
<evidence type="ECO:0000256" key="2">
    <source>
        <dbReference type="ARBA" id="ARBA00022741"/>
    </source>
</evidence>
<dbReference type="InterPro" id="IPR003439">
    <property type="entry name" value="ABC_transporter-like_ATP-bd"/>
</dbReference>
<dbReference type="GO" id="GO:0005886">
    <property type="term" value="C:plasma membrane"/>
    <property type="evidence" value="ECO:0007669"/>
    <property type="project" value="TreeGrafter"/>
</dbReference>
<feature type="domain" description="ABC transporter" evidence="4">
    <location>
        <begin position="5"/>
        <end position="243"/>
    </location>
</feature>
<evidence type="ECO:0000313" key="6">
    <source>
        <dbReference type="Proteomes" id="UP000293342"/>
    </source>
</evidence>
<dbReference type="PROSITE" id="PS00211">
    <property type="entry name" value="ABC_TRANSPORTER_1"/>
    <property type="match status" value="1"/>
</dbReference>
<name>A0A4R0JE93_9ACTN</name>
<sequence>MTPVLETRRLAKTYDTGGTQVLAVRGIDLTISRGEFVAIVGPSGCGKSTLLNLMAGLDRVTAGEVWLGGRRIDQLSETALARMRRQKVGFVFQFFNLMPTLSAIENVELPLLLVGRHRKEARDAASRLLDDLGLEDKYDAAPSQLSGGEQQRVALARALANTPDILLGDEPTGNLDSASSREVLALLRAARDRGQTLLLVTHDTRVAAAADRVVTLRDGLVNDDTELQAARPVTLPLDAGGPV</sequence>
<dbReference type="InterPro" id="IPR017911">
    <property type="entry name" value="MacB-like_ATP-bd"/>
</dbReference>
<keyword evidence="1" id="KW-0813">Transport</keyword>
<dbReference type="PANTHER" id="PTHR24220:SF86">
    <property type="entry name" value="ABC TRANSPORTER ABCH.1"/>
    <property type="match status" value="1"/>
</dbReference>
<dbReference type="GO" id="GO:0022857">
    <property type="term" value="F:transmembrane transporter activity"/>
    <property type="evidence" value="ECO:0007669"/>
    <property type="project" value="TreeGrafter"/>
</dbReference>
<dbReference type="PROSITE" id="PS50893">
    <property type="entry name" value="ABC_TRANSPORTER_2"/>
    <property type="match status" value="1"/>
</dbReference>
<dbReference type="SMART" id="SM00382">
    <property type="entry name" value="AAA"/>
    <property type="match status" value="1"/>
</dbReference>
<dbReference type="GO" id="GO:0016887">
    <property type="term" value="F:ATP hydrolysis activity"/>
    <property type="evidence" value="ECO:0007669"/>
    <property type="project" value="InterPro"/>
</dbReference>
<dbReference type="AlphaFoldDB" id="A0A4R0JE93"/>
<dbReference type="CDD" id="cd03255">
    <property type="entry name" value="ABC_MJ0796_LolCDE_FtsE"/>
    <property type="match status" value="1"/>
</dbReference>
<reference evidence="5 6" key="1">
    <citation type="submission" date="2019-02" db="EMBL/GenBank/DDBJ databases">
        <title>Kribbella capetownensis sp. nov. and Kribbella speibonae sp. nov., isolated from soil.</title>
        <authorList>
            <person name="Curtis S.M."/>
            <person name="Norton I."/>
            <person name="Everest G.J."/>
            <person name="Meyers P.R."/>
        </authorList>
    </citation>
    <scope>NUCLEOTIDE SEQUENCE [LARGE SCALE GENOMIC DNA]</scope>
    <source>
        <strain evidence="5 6">YM53</strain>
    </source>
</reference>
<dbReference type="Proteomes" id="UP000293342">
    <property type="component" value="Unassembled WGS sequence"/>
</dbReference>
<comment type="caution">
    <text evidence="5">The sequence shown here is derived from an EMBL/GenBank/DDBJ whole genome shotgun (WGS) entry which is preliminary data.</text>
</comment>
<keyword evidence="3 5" id="KW-0067">ATP-binding</keyword>
<dbReference type="PANTHER" id="PTHR24220">
    <property type="entry name" value="IMPORT ATP-BINDING PROTEIN"/>
    <property type="match status" value="1"/>
</dbReference>
<proteinExistence type="predicted"/>
<organism evidence="5 6">
    <name type="scientific">Kribbella capetownensis</name>
    <dbReference type="NCBI Taxonomy" id="1572659"/>
    <lineage>
        <taxon>Bacteria</taxon>
        <taxon>Bacillati</taxon>
        <taxon>Actinomycetota</taxon>
        <taxon>Actinomycetes</taxon>
        <taxon>Propionibacteriales</taxon>
        <taxon>Kribbellaceae</taxon>
        <taxon>Kribbella</taxon>
    </lineage>
</organism>
<dbReference type="GO" id="GO:0005524">
    <property type="term" value="F:ATP binding"/>
    <property type="evidence" value="ECO:0007669"/>
    <property type="project" value="UniProtKB-KW"/>
</dbReference>
<evidence type="ECO:0000256" key="3">
    <source>
        <dbReference type="ARBA" id="ARBA00022840"/>
    </source>
</evidence>
<evidence type="ECO:0000259" key="4">
    <source>
        <dbReference type="PROSITE" id="PS50893"/>
    </source>
</evidence>
<dbReference type="InterPro" id="IPR003593">
    <property type="entry name" value="AAA+_ATPase"/>
</dbReference>
<gene>
    <name evidence="5" type="ORF">E0H75_34695</name>
</gene>
<keyword evidence="2" id="KW-0547">Nucleotide-binding</keyword>
<dbReference type="EMBL" id="SJKD01000009">
    <property type="protein sequence ID" value="TCC44709.1"/>
    <property type="molecule type" value="Genomic_DNA"/>
</dbReference>
<dbReference type="InterPro" id="IPR015854">
    <property type="entry name" value="ABC_transpr_LolD-like"/>
</dbReference>
<accession>A0A4R0JE93</accession>
<dbReference type="InterPro" id="IPR017871">
    <property type="entry name" value="ABC_transporter-like_CS"/>
</dbReference>
<dbReference type="GO" id="GO:0098796">
    <property type="term" value="C:membrane protein complex"/>
    <property type="evidence" value="ECO:0007669"/>
    <property type="project" value="UniProtKB-ARBA"/>
</dbReference>
<dbReference type="SUPFAM" id="SSF52540">
    <property type="entry name" value="P-loop containing nucleoside triphosphate hydrolases"/>
    <property type="match status" value="1"/>
</dbReference>
<protein>
    <submittedName>
        <fullName evidence="5">ABC transporter ATP-binding protein</fullName>
    </submittedName>
</protein>
<dbReference type="RefSeq" id="WP_131517931.1">
    <property type="nucleotide sequence ID" value="NZ_SJKD01000009.1"/>
</dbReference>